<dbReference type="InterPro" id="IPR051599">
    <property type="entry name" value="Cell_Envelope_Assoc"/>
</dbReference>
<comment type="caution">
    <text evidence="2">The sequence shown here is derived from an EMBL/GenBank/DDBJ whole genome shotgun (WGS) entry which is preliminary data.</text>
</comment>
<name>A0A438N0K9_EXOME</name>
<gene>
    <name evidence="2" type="ORF">B0A52_07237</name>
</gene>
<dbReference type="InterPro" id="IPR014729">
    <property type="entry name" value="Rossmann-like_a/b/a_fold"/>
</dbReference>
<evidence type="ECO:0000313" key="3">
    <source>
        <dbReference type="Proteomes" id="UP000288859"/>
    </source>
</evidence>
<dbReference type="InterPro" id="IPR003848">
    <property type="entry name" value="DUF218"/>
</dbReference>
<feature type="domain" description="DUF218" evidence="1">
    <location>
        <begin position="127"/>
        <end position="195"/>
    </location>
</feature>
<dbReference type="OrthoDB" id="17725at2759"/>
<dbReference type="Pfam" id="PF02698">
    <property type="entry name" value="DUF218"/>
    <property type="match status" value="1"/>
</dbReference>
<dbReference type="GO" id="GO:0005886">
    <property type="term" value="C:plasma membrane"/>
    <property type="evidence" value="ECO:0007669"/>
    <property type="project" value="TreeGrafter"/>
</dbReference>
<accession>A0A438N0K9</accession>
<dbReference type="PANTHER" id="PTHR30336:SF20">
    <property type="entry name" value="DUF218 DOMAIN-CONTAINING PROTEIN"/>
    <property type="match status" value="1"/>
</dbReference>
<reference evidence="2 3" key="1">
    <citation type="submission" date="2017-03" db="EMBL/GenBank/DDBJ databases">
        <title>Genomes of endolithic fungi from Antarctica.</title>
        <authorList>
            <person name="Coleine C."/>
            <person name="Masonjones S."/>
            <person name="Stajich J.E."/>
        </authorList>
    </citation>
    <scope>NUCLEOTIDE SEQUENCE [LARGE SCALE GENOMIC DNA]</scope>
    <source>
        <strain evidence="2 3">CCFEE 6314</strain>
    </source>
</reference>
<dbReference type="EMBL" id="NAJM01000031">
    <property type="protein sequence ID" value="RVX69261.1"/>
    <property type="molecule type" value="Genomic_DNA"/>
</dbReference>
<proteinExistence type="predicted"/>
<dbReference type="VEuPathDB" id="FungiDB:PV10_03203"/>
<organism evidence="2 3">
    <name type="scientific">Exophiala mesophila</name>
    <name type="common">Black yeast-like fungus</name>
    <dbReference type="NCBI Taxonomy" id="212818"/>
    <lineage>
        <taxon>Eukaryota</taxon>
        <taxon>Fungi</taxon>
        <taxon>Dikarya</taxon>
        <taxon>Ascomycota</taxon>
        <taxon>Pezizomycotina</taxon>
        <taxon>Eurotiomycetes</taxon>
        <taxon>Chaetothyriomycetidae</taxon>
        <taxon>Chaetothyriales</taxon>
        <taxon>Herpotrichiellaceae</taxon>
        <taxon>Exophiala</taxon>
    </lineage>
</organism>
<protein>
    <recommendedName>
        <fullName evidence="1">DUF218 domain-containing protein</fullName>
    </recommendedName>
</protein>
<evidence type="ECO:0000259" key="1">
    <source>
        <dbReference type="Pfam" id="PF02698"/>
    </source>
</evidence>
<dbReference type="Gene3D" id="3.40.50.620">
    <property type="entry name" value="HUPs"/>
    <property type="match status" value="1"/>
</dbReference>
<dbReference type="Gene3D" id="1.10.3620.10">
    <property type="entry name" value="YdcF like domain"/>
    <property type="match status" value="1"/>
</dbReference>
<sequence length="282" mass="30739">MQHAGGGPASFTAANVADINTIADFLACSQTSSLEACPPVDVLVLCISAILPLADRVFSAIENRPALTKTLVLCGGIGHSTRLLYEAVRRSRYAGITDQIQEQPEARVLECILRTFYPRLADLVAGGVVRVVIEDKSTNCGANAIETRKVLDDRLISSRSFIIVQDPTMSLRTLASFQRVYADVLPSPSFLSFPTFVPVMSIIRSPTNPGNEIAEFVVPGISSSELWAQDRFLDLILGEIPRLRDDSHGYGPRGKGFISHVAIPDPVEAAWQRLSTKFISKR</sequence>
<dbReference type="Proteomes" id="UP000288859">
    <property type="component" value="Unassembled WGS sequence"/>
</dbReference>
<evidence type="ECO:0000313" key="2">
    <source>
        <dbReference type="EMBL" id="RVX69261.1"/>
    </source>
</evidence>
<dbReference type="PANTHER" id="PTHR30336">
    <property type="entry name" value="INNER MEMBRANE PROTEIN, PROBABLE PERMEASE"/>
    <property type="match status" value="1"/>
</dbReference>
<dbReference type="AlphaFoldDB" id="A0A438N0K9"/>